<evidence type="ECO:0000256" key="1">
    <source>
        <dbReference type="SAM" id="MobiDB-lite"/>
    </source>
</evidence>
<accession>A0A747XDP9</accession>
<reference evidence="3" key="2">
    <citation type="submission" date="2020-02" db="EMBL/GenBank/DDBJ databases">
        <authorList>
            <consortium name="NCBI Pathogen Detection Project"/>
        </authorList>
    </citation>
    <scope>NUCLEOTIDE SEQUENCE</scope>
    <source>
        <strain evidence="3">MA.CIT_D2.17</strain>
    </source>
</reference>
<protein>
    <recommendedName>
        <fullName evidence="2">Lambda-like tail fibre protein N-terminal domain-containing protein</fullName>
    </recommendedName>
</protein>
<feature type="region of interest" description="Disordered" evidence="1">
    <location>
        <begin position="181"/>
        <end position="262"/>
    </location>
</feature>
<organism evidence="3">
    <name type="scientific">Salmonella enterica</name>
    <name type="common">Salmonella choleraesuis</name>
    <dbReference type="NCBI Taxonomy" id="28901"/>
    <lineage>
        <taxon>Bacteria</taxon>
        <taxon>Pseudomonadati</taxon>
        <taxon>Pseudomonadota</taxon>
        <taxon>Gammaproteobacteria</taxon>
        <taxon>Enterobacterales</taxon>
        <taxon>Enterobacteriaceae</taxon>
        <taxon>Salmonella</taxon>
    </lineage>
</organism>
<proteinExistence type="predicted"/>
<dbReference type="CDD" id="cd19958">
    <property type="entry name" value="pyocin_knob"/>
    <property type="match status" value="1"/>
</dbReference>
<dbReference type="Pfam" id="PF01391">
    <property type="entry name" value="Collagen"/>
    <property type="match status" value="1"/>
</dbReference>
<dbReference type="SUPFAM" id="SSF49464">
    <property type="entry name" value="Carboxypeptidase regulatory domain-like"/>
    <property type="match status" value="1"/>
</dbReference>
<dbReference type="PANTHER" id="PTHR24637">
    <property type="entry name" value="COLLAGEN"/>
    <property type="match status" value="1"/>
</dbReference>
<reference evidence="3" key="1">
    <citation type="journal article" date="2018" name="Genome Biol.">
        <title>SKESA: strategic k-mer extension for scrupulous assemblies.</title>
        <authorList>
            <person name="Souvorov A."/>
            <person name="Agarwala R."/>
            <person name="Lipman D.J."/>
        </authorList>
    </citation>
    <scope>NUCLEOTIDE SEQUENCE</scope>
    <source>
        <strain evidence="3">MA.CIT_D2.17</strain>
    </source>
</reference>
<dbReference type="EMBL" id="DAAVGJ010000019">
    <property type="protein sequence ID" value="HAF4687128.1"/>
    <property type="molecule type" value="Genomic_DNA"/>
</dbReference>
<evidence type="ECO:0000313" key="3">
    <source>
        <dbReference type="EMBL" id="HAF4687128.1"/>
    </source>
</evidence>
<comment type="caution">
    <text evidence="3">The sequence shown here is derived from an EMBL/GenBank/DDBJ whole genome shotgun (WGS) entry which is preliminary data.</text>
</comment>
<dbReference type="AlphaFoldDB" id="A0A747XDP9"/>
<gene>
    <name evidence="3" type="ORF">G8N23_004869</name>
</gene>
<dbReference type="Gene3D" id="2.60.40.1120">
    <property type="entry name" value="Carboxypeptidase-like, regulatory domain"/>
    <property type="match status" value="1"/>
</dbReference>
<dbReference type="Pfam" id="PF08400">
    <property type="entry name" value="phage_tail_N"/>
    <property type="match status" value="1"/>
</dbReference>
<dbReference type="InterPro" id="IPR013609">
    <property type="entry name" value="Stf-like_N"/>
</dbReference>
<evidence type="ECO:0000259" key="2">
    <source>
        <dbReference type="Pfam" id="PF08400"/>
    </source>
</evidence>
<feature type="compositionally biased region" description="Low complexity" evidence="1">
    <location>
        <begin position="244"/>
        <end position="262"/>
    </location>
</feature>
<dbReference type="PANTHER" id="PTHR24637:SF421">
    <property type="entry name" value="CUTICLE COLLAGEN DPY-2"/>
    <property type="match status" value="1"/>
</dbReference>
<name>A0A747XDP9_SALER</name>
<dbReference type="InterPro" id="IPR008160">
    <property type="entry name" value="Collagen"/>
</dbReference>
<sequence length="453" mass="47588">MLSAGLRNRRTPVTVIKGKITTATGDPVSGATIALTALQTTSSMLRGITTCVSTTQGEYDFTVTPGVYSVRLSQNGTGGFELGSVHIYDDSPDGTLNSFLNAKNSDTRPEALRQFDALVQRAETAADTSGSGSDSAAASAAVAGQYAEAAKTHAKQAAASEEAAGGYAQAAAGSASAAGSSAAQAAESHTGAQQALEEARQIAKTPGPQGEPGPQGPKGDTGLQGPRGDTGPQGPKGEPGPQGPQGDTGPQGPQGIPGRDGIQPDAVAACIYRGELGDTDLNTVVTEGVWQQSNRSYITTDRNYPDYPSVTIAGLLQVSTLRDSYGPVILQTFRTSTGMTADRHGSYSSGKWYFSGWIIHNYANINPAPGDVGTYDLAFLPSNWADDTFMKTGVVEGRHLQIAEITNNETLTQKVLRVSMVDHSGRWQFMRRYFSADKGYNLNGYYGLFLRIK</sequence>
<dbReference type="InterPro" id="IPR008969">
    <property type="entry name" value="CarboxyPept-like_regulatory"/>
</dbReference>
<feature type="domain" description="Lambda-like tail fibre protein N-terminal" evidence="2">
    <location>
        <begin position="15"/>
        <end position="138"/>
    </location>
</feature>